<dbReference type="InterPro" id="IPR017853">
    <property type="entry name" value="GH"/>
</dbReference>
<evidence type="ECO:0000313" key="5">
    <source>
        <dbReference type="EMBL" id="MFC3812173.1"/>
    </source>
</evidence>
<dbReference type="SUPFAM" id="SSF51445">
    <property type="entry name" value="(Trans)glycosidases"/>
    <property type="match status" value="1"/>
</dbReference>
<keyword evidence="2 3" id="KW-0326">Glycosidase</keyword>
<feature type="domain" description="Glycoside hydrolase family 5" evidence="4">
    <location>
        <begin position="168"/>
        <end position="431"/>
    </location>
</feature>
<dbReference type="InterPro" id="IPR001547">
    <property type="entry name" value="Glyco_hydro_5"/>
</dbReference>
<dbReference type="Pfam" id="PF00150">
    <property type="entry name" value="Cellulase"/>
    <property type="match status" value="1"/>
</dbReference>
<comment type="caution">
    <text evidence="5">The sequence shown here is derived from an EMBL/GenBank/DDBJ whole genome shotgun (WGS) entry which is preliminary data.</text>
</comment>
<dbReference type="NCBIfam" id="NF045639">
    <property type="entry name" value="GCX_COOH"/>
    <property type="match status" value="1"/>
</dbReference>
<evidence type="ECO:0000256" key="3">
    <source>
        <dbReference type="RuleBase" id="RU361153"/>
    </source>
</evidence>
<evidence type="ECO:0000313" key="6">
    <source>
        <dbReference type="Proteomes" id="UP001595616"/>
    </source>
</evidence>
<organism evidence="5 6">
    <name type="scientific">Lacihabitans lacunae</name>
    <dbReference type="NCBI Taxonomy" id="1028214"/>
    <lineage>
        <taxon>Bacteria</taxon>
        <taxon>Pseudomonadati</taxon>
        <taxon>Bacteroidota</taxon>
        <taxon>Cytophagia</taxon>
        <taxon>Cytophagales</taxon>
        <taxon>Leadbetterellaceae</taxon>
        <taxon>Lacihabitans</taxon>
    </lineage>
</organism>
<keyword evidence="6" id="KW-1185">Reference proteome</keyword>
<dbReference type="Gene3D" id="3.20.20.80">
    <property type="entry name" value="Glycosidases"/>
    <property type="match status" value="1"/>
</dbReference>
<evidence type="ECO:0000256" key="2">
    <source>
        <dbReference type="ARBA" id="ARBA00023295"/>
    </source>
</evidence>
<reference evidence="6" key="1">
    <citation type="journal article" date="2019" name="Int. J. Syst. Evol. Microbiol.">
        <title>The Global Catalogue of Microorganisms (GCM) 10K type strain sequencing project: providing services to taxonomists for standard genome sequencing and annotation.</title>
        <authorList>
            <consortium name="The Broad Institute Genomics Platform"/>
            <consortium name="The Broad Institute Genome Sequencing Center for Infectious Disease"/>
            <person name="Wu L."/>
            <person name="Ma J."/>
        </authorList>
    </citation>
    <scope>NUCLEOTIDE SEQUENCE [LARGE SCALE GENOMIC DNA]</scope>
    <source>
        <strain evidence="6">CECT 7956</strain>
    </source>
</reference>
<gene>
    <name evidence="5" type="ORF">ACFOOI_16045</name>
</gene>
<keyword evidence="1 3" id="KW-0378">Hydrolase</keyword>
<accession>A0ABV7Z1T7</accession>
<proteinExistence type="inferred from homology"/>
<dbReference type="RefSeq" id="WP_379839040.1">
    <property type="nucleotide sequence ID" value="NZ_JBHRYQ010000001.1"/>
</dbReference>
<dbReference type="Proteomes" id="UP001595616">
    <property type="component" value="Unassembled WGS sequence"/>
</dbReference>
<evidence type="ECO:0000256" key="1">
    <source>
        <dbReference type="ARBA" id="ARBA00022801"/>
    </source>
</evidence>
<evidence type="ECO:0000259" key="4">
    <source>
        <dbReference type="Pfam" id="PF00150"/>
    </source>
</evidence>
<dbReference type="EMBL" id="JBHRYQ010000001">
    <property type="protein sequence ID" value="MFC3812173.1"/>
    <property type="molecule type" value="Genomic_DNA"/>
</dbReference>
<comment type="similarity">
    <text evidence="3">Belongs to the glycosyl hydrolase 5 (cellulase A) family.</text>
</comment>
<name>A0ABV7Z1T7_9BACT</name>
<dbReference type="InterPro" id="IPR055015">
    <property type="entry name" value="GCX_COOH"/>
</dbReference>
<sequence>MKVFFSIGFILLFFVANSQIFAIPADTNSQINPNILSTKLFTLPKVNIRNLNVLLQCPELLTLPLNDPSTIQINSGTRSFSAQKIEVNNSEITGSAKVVFSAEKSVTLMPGFKAGNQAVFTAQIANCPNNNPPAANMYIQGRDLFDANHQKLVPIGINYPTDYWQFSGANEYVNQVDLSGANMARIVWFQNAITGTSHTDTDLNTLITKFAAKRITPVVTLWNGYINDPNQLNTPNGYVSWWTDPARVNMLNTHKKYLIINIINELGFGRGFAYDPNLPSDVAAFTNWKNQYKIAITNLRIAGLDVPLMIDAPIGGTSLKLINLAATELLAHDPKHNLIFSIHAYWAVDNQTNELNTAINNNIPLIFGELANRQLGADNWNTNPPSGYSECYYGIDGTAVEHAAPSSFNYKNLLPILKTNGIGWLGWEWFNDGCPARNITTNGDFANLTSFGQDLIFNLSYGSKNIALKSNAF</sequence>
<protein>
    <submittedName>
        <fullName evidence="5">3-coathanger stack domain-containing protein</fullName>
    </submittedName>
</protein>